<evidence type="ECO:0000256" key="1">
    <source>
        <dbReference type="SAM" id="MobiDB-lite"/>
    </source>
</evidence>
<organism evidence="2 3">
    <name type="scientific">Amborella trichopoda</name>
    <dbReference type="NCBI Taxonomy" id="13333"/>
    <lineage>
        <taxon>Eukaryota</taxon>
        <taxon>Viridiplantae</taxon>
        <taxon>Streptophyta</taxon>
        <taxon>Embryophyta</taxon>
        <taxon>Tracheophyta</taxon>
        <taxon>Spermatophyta</taxon>
        <taxon>Magnoliopsida</taxon>
        <taxon>Amborellales</taxon>
        <taxon>Amborellaceae</taxon>
        <taxon>Amborella</taxon>
    </lineage>
</organism>
<dbReference type="InterPro" id="IPR008833">
    <property type="entry name" value="Surf2"/>
</dbReference>
<keyword evidence="3" id="KW-1185">Reference proteome</keyword>
<accession>U5CMW6</accession>
<dbReference type="AlphaFoldDB" id="U5CMW6"/>
<dbReference type="OrthoDB" id="127285at2759"/>
<feature type="region of interest" description="Disordered" evidence="1">
    <location>
        <begin position="123"/>
        <end position="258"/>
    </location>
</feature>
<dbReference type="Proteomes" id="UP000017836">
    <property type="component" value="Unassembled WGS sequence"/>
</dbReference>
<name>U5CMW6_AMBTC</name>
<dbReference type="OMA" id="NDRWHSS"/>
<feature type="compositionally biased region" description="Basic and acidic residues" evidence="1">
    <location>
        <begin position="186"/>
        <end position="196"/>
    </location>
</feature>
<dbReference type="Pfam" id="PF05477">
    <property type="entry name" value="SURF2"/>
    <property type="match status" value="1"/>
</dbReference>
<protein>
    <recommendedName>
        <fullName evidence="4">Surfeit locus protein 2</fullName>
    </recommendedName>
</protein>
<evidence type="ECO:0008006" key="4">
    <source>
        <dbReference type="Google" id="ProtNLM"/>
    </source>
</evidence>
<feature type="compositionally biased region" description="Basic and acidic residues" evidence="1">
    <location>
        <begin position="153"/>
        <end position="172"/>
    </location>
</feature>
<dbReference type="Gramene" id="ERN14491">
    <property type="protein sequence ID" value="ERN14491"/>
    <property type="gene ID" value="AMTR_s00174p00060430"/>
</dbReference>
<feature type="compositionally biased region" description="Basic residues" evidence="1">
    <location>
        <begin position="143"/>
        <end position="152"/>
    </location>
</feature>
<dbReference type="PANTHER" id="PTHR47854">
    <property type="entry name" value="SURFEIT LOCUS PROTEIN 2 (SURF2)"/>
    <property type="match status" value="1"/>
</dbReference>
<feature type="compositionally biased region" description="Basic and acidic residues" evidence="1">
    <location>
        <begin position="123"/>
        <end position="142"/>
    </location>
</feature>
<evidence type="ECO:0000313" key="2">
    <source>
        <dbReference type="EMBL" id="ERN14491.1"/>
    </source>
</evidence>
<proteinExistence type="predicted"/>
<reference evidence="3" key="1">
    <citation type="journal article" date="2013" name="Science">
        <title>The Amborella genome and the evolution of flowering plants.</title>
        <authorList>
            <consortium name="Amborella Genome Project"/>
        </authorList>
    </citation>
    <scope>NUCLEOTIDE SEQUENCE [LARGE SCALE GENOMIC DNA]</scope>
</reference>
<dbReference type="EMBL" id="KI392534">
    <property type="protein sequence ID" value="ERN14491.1"/>
    <property type="molecule type" value="Genomic_DNA"/>
</dbReference>
<dbReference type="KEGG" id="atr:18442747"/>
<feature type="compositionally biased region" description="Basic and acidic residues" evidence="1">
    <location>
        <begin position="208"/>
        <end position="222"/>
    </location>
</feature>
<evidence type="ECO:0000313" key="3">
    <source>
        <dbReference type="Proteomes" id="UP000017836"/>
    </source>
</evidence>
<gene>
    <name evidence="2" type="ORF">AMTR_s00174p00060430</name>
</gene>
<dbReference type="HOGENOM" id="CLU_072695_1_0_1"/>
<sequence>MEEGKKGQSIEKSERKNGEEREGKFLLGEPTFKELENGRFKCLETGHEVSSKDLKSYSLSKSCRLGLIDHALSHKKPPLNLFEQDPLSKSKLVCKLTGDSINKSEEHIWKHISGRRFLNKLEQKEADQIGSPKQEKKKENSKPPKKVTKKKKKEVDGNDDLKTSEAVDKNSDSDEDFWVPPVGSRWDFDDGNDRWHSSMSSGSDTDDNNEKVKDVDALKDVEIGNLSLRTKRMPDGPSSFASRKKKNKVENQSAPVME</sequence>
<feature type="compositionally biased region" description="Basic and acidic residues" evidence="1">
    <location>
        <begin position="1"/>
        <end position="24"/>
    </location>
</feature>
<dbReference type="PANTHER" id="PTHR47854:SF1">
    <property type="entry name" value="SURFEIT LOCUS PROTEIN 2 (SURF2)"/>
    <property type="match status" value="1"/>
</dbReference>
<feature type="region of interest" description="Disordered" evidence="1">
    <location>
        <begin position="1"/>
        <end position="28"/>
    </location>
</feature>
<dbReference type="eggNOG" id="ENOG502QRC9">
    <property type="taxonomic scope" value="Eukaryota"/>
</dbReference>